<dbReference type="InterPro" id="IPR020472">
    <property type="entry name" value="WD40_PAC1"/>
</dbReference>
<dbReference type="CDD" id="cd00200">
    <property type="entry name" value="WD40"/>
    <property type="match status" value="1"/>
</dbReference>
<evidence type="ECO:0000256" key="3">
    <source>
        <dbReference type="PROSITE-ProRule" id="PRU00221"/>
    </source>
</evidence>
<dbReference type="PANTHER" id="PTHR19848:SF8">
    <property type="entry name" value="F-BOX AND WD REPEAT DOMAIN CONTAINING 7"/>
    <property type="match status" value="1"/>
</dbReference>
<organism evidence="4 5">
    <name type="scientific">Stigmatella aurantiaca (strain DW4/3-1)</name>
    <dbReference type="NCBI Taxonomy" id="378806"/>
    <lineage>
        <taxon>Bacteria</taxon>
        <taxon>Pseudomonadati</taxon>
        <taxon>Myxococcota</taxon>
        <taxon>Myxococcia</taxon>
        <taxon>Myxococcales</taxon>
        <taxon>Cystobacterineae</taxon>
        <taxon>Archangiaceae</taxon>
        <taxon>Stigmatella</taxon>
    </lineage>
</organism>
<protein>
    <submittedName>
        <fullName evidence="4">Uncharacterized protein</fullName>
    </submittedName>
</protein>
<feature type="repeat" description="WD" evidence="3">
    <location>
        <begin position="321"/>
        <end position="362"/>
    </location>
</feature>
<dbReference type="Pfam" id="PF00400">
    <property type="entry name" value="WD40"/>
    <property type="match status" value="5"/>
</dbReference>
<dbReference type="InterPro" id="IPR019775">
    <property type="entry name" value="WD40_repeat_CS"/>
</dbReference>
<feature type="repeat" description="WD" evidence="3">
    <location>
        <begin position="288"/>
        <end position="320"/>
    </location>
</feature>
<dbReference type="InterPro" id="IPR036322">
    <property type="entry name" value="WD40_repeat_dom_sf"/>
</dbReference>
<proteinExistence type="predicted"/>
<feature type="repeat" description="WD" evidence="3">
    <location>
        <begin position="537"/>
        <end position="568"/>
    </location>
</feature>
<dbReference type="Proteomes" id="UP000001351">
    <property type="component" value="Chromosome"/>
</dbReference>
<dbReference type="SUPFAM" id="SSF50978">
    <property type="entry name" value="WD40 repeat-like"/>
    <property type="match status" value="1"/>
</dbReference>
<dbReference type="SMART" id="SM00320">
    <property type="entry name" value="WD40"/>
    <property type="match status" value="9"/>
</dbReference>
<dbReference type="EMBL" id="CP002271">
    <property type="protein sequence ID" value="ADO68003.1"/>
    <property type="molecule type" value="Genomic_DNA"/>
</dbReference>
<dbReference type="eggNOG" id="COG2319">
    <property type="taxonomic scope" value="Bacteria"/>
</dbReference>
<evidence type="ECO:0000313" key="4">
    <source>
        <dbReference type="EMBL" id="ADO68003.1"/>
    </source>
</evidence>
<dbReference type="SUPFAM" id="SSF50998">
    <property type="entry name" value="Quinoprotein alcohol dehydrogenase-like"/>
    <property type="match status" value="1"/>
</dbReference>
<dbReference type="AlphaFoldDB" id="E3FLZ9"/>
<dbReference type="PROSITE" id="PS50294">
    <property type="entry name" value="WD_REPEATS_REGION"/>
    <property type="match status" value="4"/>
</dbReference>
<keyword evidence="1 3" id="KW-0853">WD repeat</keyword>
<dbReference type="PROSITE" id="PS50082">
    <property type="entry name" value="WD_REPEATS_2"/>
    <property type="match status" value="6"/>
</dbReference>
<dbReference type="HOGENOM" id="CLU_022185_0_0_7"/>
<feature type="repeat" description="WD" evidence="3">
    <location>
        <begin position="485"/>
        <end position="517"/>
    </location>
</feature>
<dbReference type="Gene3D" id="2.130.10.10">
    <property type="entry name" value="YVTN repeat-like/Quinoprotein amine dehydrogenase"/>
    <property type="match status" value="4"/>
</dbReference>
<gene>
    <name evidence="4" type="ordered locus">STAUR_0194</name>
</gene>
<dbReference type="InterPro" id="IPR001680">
    <property type="entry name" value="WD40_rpt"/>
</dbReference>
<keyword evidence="5" id="KW-1185">Reference proteome</keyword>
<dbReference type="PANTHER" id="PTHR19848">
    <property type="entry name" value="WD40 REPEAT PROTEIN"/>
    <property type="match status" value="1"/>
</dbReference>
<feature type="repeat" description="WD" evidence="3">
    <location>
        <begin position="443"/>
        <end position="475"/>
    </location>
</feature>
<name>E3FLZ9_STIAD</name>
<reference evidence="4 5" key="1">
    <citation type="journal article" date="2011" name="Mol. Biol. Evol.">
        <title>Comparative genomic analysis of fruiting body formation in Myxococcales.</title>
        <authorList>
            <person name="Huntley S."/>
            <person name="Hamann N."/>
            <person name="Wegener-Feldbrugge S."/>
            <person name="Treuner-Lange A."/>
            <person name="Kube M."/>
            <person name="Reinhardt R."/>
            <person name="Klages S."/>
            <person name="Muller R."/>
            <person name="Ronning C.M."/>
            <person name="Nierman W.C."/>
            <person name="Sogaard-Andersen L."/>
        </authorList>
    </citation>
    <scope>NUCLEOTIDE SEQUENCE [LARGE SCALE GENOMIC DNA]</scope>
    <source>
        <strain evidence="4 5">DW4/3-1</strain>
    </source>
</reference>
<feature type="repeat" description="WD" evidence="3">
    <location>
        <begin position="652"/>
        <end position="693"/>
    </location>
</feature>
<dbReference type="KEGG" id="sur:STAUR_0194"/>
<dbReference type="PRINTS" id="PR00320">
    <property type="entry name" value="GPROTEINBRPT"/>
</dbReference>
<evidence type="ECO:0000313" key="5">
    <source>
        <dbReference type="Proteomes" id="UP000001351"/>
    </source>
</evidence>
<dbReference type="STRING" id="378806.STAUR_0194"/>
<sequence>MASPAGWYVDISGIMEKYGMMRIARHGNWKTTPKAWEWWHYEFKPDQPLSWSPPGGDKPPPFWGLSTTLWCSRIQTEKRRRWLGKPFRHRVRFGCQEKAMTSSMLKCLGWREKAIWLLMLTLMGGFDASAEVPPSPQAWRKDASILGPKGRVYGSGVAALGFLPDGQFVSAVADGGRLFAWSLRTRRQVSFTDYGYLHFVSAALSDNHRLAIARDLDGGNSIDIFDTRSGKMIHGLTCPADSNLRTVVMSRDGSRIAAIADEGPVWLGDGSRKTRMRGLSKPKGRWLSVALSADGARVAAAGEQGWIQLWDTRSGRLLRTLRGNKQDVQDLALSADGRLLLAGSKDATIRLWDTRNGKQVWGVAEEEGRFHSVTLSADGTRAVTSGSSGLRLWDIPKEHVLAQTPYHPGLVALSADALFIAASGNNALWLMDTRSGQRFRLPLDGYGDEIETLSISPDGGYIAAGSYSSSVRLWKAGQDVSEDLVSGRGQPPVAVGFSQDGQRLLSASRDGVVRLWNPREPASGRILVKLPAGPTVLATSPAGPFAVLSGSDGVLRLWNLEEEKEVRRYGEEGGAAYYPVVFSADGKRLFAAREEHGVDVWEVETGQQVKRLEPSGYEVTSFAASGEVVAAGTRDGHIQLWKAQTLEPLVRLSGHEYGIRTVSLSGDGKRVLSVGEDSTVRLWDAKTGAQQECKEFHISNDLPISAVFEPGGQSFLVGNNAGVIHRFVFEHSSLGGGGQVK</sequence>
<keyword evidence="2" id="KW-0677">Repeat</keyword>
<dbReference type="InterPro" id="IPR015943">
    <property type="entry name" value="WD40/YVTN_repeat-like_dom_sf"/>
</dbReference>
<dbReference type="PROSITE" id="PS00678">
    <property type="entry name" value="WD_REPEATS_1"/>
    <property type="match status" value="2"/>
</dbReference>
<dbReference type="InterPro" id="IPR011047">
    <property type="entry name" value="Quinoprotein_ADH-like_sf"/>
</dbReference>
<evidence type="ECO:0000256" key="2">
    <source>
        <dbReference type="ARBA" id="ARBA00022737"/>
    </source>
</evidence>
<accession>E3FLZ9</accession>
<evidence type="ECO:0000256" key="1">
    <source>
        <dbReference type="ARBA" id="ARBA00022574"/>
    </source>
</evidence>